<feature type="compositionally biased region" description="Gly residues" evidence="1">
    <location>
        <begin position="354"/>
        <end position="365"/>
    </location>
</feature>
<gene>
    <name evidence="2" type="ORF">HYPSUDRAFT_1001093</name>
</gene>
<dbReference type="OrthoDB" id="5600085at2759"/>
<accession>A0A0D2M3K5</accession>
<feature type="region of interest" description="Disordered" evidence="1">
    <location>
        <begin position="1"/>
        <end position="23"/>
    </location>
</feature>
<sequence>MGAPHGYPSSRYHGNNTPYGRVQGMAAHSNAHPQSYLPPPGPSNPFSYDQAYNAPFPTMGGWGSGLENDGSIDNLGLPSACGCGDDCACPGCIHHSRVAAIPSSSAYASCSNPNFCGTCMDCTIMSLPSSAILPPDTALSIYDSSEAIDDWLRQMSESNPSSFQQGFSDFNQQQAWPTRGYTFPDGGVPTSFDGYGGGGPVMGYDSADPRAKRGDYPSHQRHRSSMSDELNIDPRLLPPGGGLLGGSRAFLDVPSSDSSRSRSPSTSSQSSQSHHGPHDGVGAAKQHGGGGGGVAPYRPSGRVQGMFDAGGPGGMRGAPQLNVSMNNMRPGLARGPSTGSPSSNSLSPSPGSANSGGGAGRGAPYGGSPSSAHPSRSSGDAAGPSLAGLHIY</sequence>
<feature type="compositionally biased region" description="Low complexity" evidence="1">
    <location>
        <begin position="366"/>
        <end position="379"/>
    </location>
</feature>
<name>A0A0D2M3K5_HYPSF</name>
<feature type="compositionally biased region" description="Low complexity" evidence="1">
    <location>
        <begin position="335"/>
        <end position="353"/>
    </location>
</feature>
<reference evidence="3" key="1">
    <citation type="submission" date="2014-04" db="EMBL/GenBank/DDBJ databases">
        <title>Evolutionary Origins and Diversification of the Mycorrhizal Mutualists.</title>
        <authorList>
            <consortium name="DOE Joint Genome Institute"/>
            <consortium name="Mycorrhizal Genomics Consortium"/>
            <person name="Kohler A."/>
            <person name="Kuo A."/>
            <person name="Nagy L.G."/>
            <person name="Floudas D."/>
            <person name="Copeland A."/>
            <person name="Barry K.W."/>
            <person name="Cichocki N."/>
            <person name="Veneault-Fourrey C."/>
            <person name="LaButti K."/>
            <person name="Lindquist E.A."/>
            <person name="Lipzen A."/>
            <person name="Lundell T."/>
            <person name="Morin E."/>
            <person name="Murat C."/>
            <person name="Riley R."/>
            <person name="Ohm R."/>
            <person name="Sun H."/>
            <person name="Tunlid A."/>
            <person name="Henrissat B."/>
            <person name="Grigoriev I.V."/>
            <person name="Hibbett D.S."/>
            <person name="Martin F."/>
        </authorList>
    </citation>
    <scope>NUCLEOTIDE SEQUENCE [LARGE SCALE GENOMIC DNA]</scope>
    <source>
        <strain evidence="3">FD-334 SS-4</strain>
    </source>
</reference>
<organism evidence="2 3">
    <name type="scientific">Hypholoma sublateritium (strain FD-334 SS-4)</name>
    <dbReference type="NCBI Taxonomy" id="945553"/>
    <lineage>
        <taxon>Eukaryota</taxon>
        <taxon>Fungi</taxon>
        <taxon>Dikarya</taxon>
        <taxon>Basidiomycota</taxon>
        <taxon>Agaricomycotina</taxon>
        <taxon>Agaricomycetes</taxon>
        <taxon>Agaricomycetidae</taxon>
        <taxon>Agaricales</taxon>
        <taxon>Agaricineae</taxon>
        <taxon>Strophariaceae</taxon>
        <taxon>Hypholoma</taxon>
    </lineage>
</organism>
<dbReference type="AlphaFoldDB" id="A0A0D2M3K5"/>
<evidence type="ECO:0000313" key="2">
    <source>
        <dbReference type="EMBL" id="KJA17758.1"/>
    </source>
</evidence>
<protein>
    <submittedName>
        <fullName evidence="2">Uncharacterized protein</fullName>
    </submittedName>
</protein>
<evidence type="ECO:0000256" key="1">
    <source>
        <dbReference type="SAM" id="MobiDB-lite"/>
    </source>
</evidence>
<keyword evidence="3" id="KW-1185">Reference proteome</keyword>
<feature type="compositionally biased region" description="Low complexity" evidence="1">
    <location>
        <begin position="254"/>
        <end position="273"/>
    </location>
</feature>
<proteinExistence type="predicted"/>
<dbReference type="STRING" id="945553.A0A0D2M3K5"/>
<feature type="region of interest" description="Disordered" evidence="1">
    <location>
        <begin position="176"/>
        <end position="392"/>
    </location>
</feature>
<feature type="compositionally biased region" description="Basic and acidic residues" evidence="1">
    <location>
        <begin position="207"/>
        <end position="218"/>
    </location>
</feature>
<dbReference type="EMBL" id="KN817598">
    <property type="protein sequence ID" value="KJA17758.1"/>
    <property type="molecule type" value="Genomic_DNA"/>
</dbReference>
<evidence type="ECO:0000313" key="3">
    <source>
        <dbReference type="Proteomes" id="UP000054270"/>
    </source>
</evidence>
<dbReference type="Proteomes" id="UP000054270">
    <property type="component" value="Unassembled WGS sequence"/>
</dbReference>